<reference evidence="13" key="1">
    <citation type="submission" date="2023-08" db="EMBL/GenBank/DDBJ databases">
        <title>A de novo genome assembly of Solanum verrucosum Schlechtendal, a Mexican diploid species geographically isolated from the other diploid A-genome species in potato relatives.</title>
        <authorList>
            <person name="Hosaka K."/>
        </authorList>
    </citation>
    <scope>NUCLEOTIDE SEQUENCE</scope>
    <source>
        <tissue evidence="13">Young leaves</tissue>
    </source>
</reference>
<evidence type="ECO:0000256" key="9">
    <source>
        <dbReference type="ARBA" id="ARBA00023180"/>
    </source>
</evidence>
<comment type="catalytic activity">
    <reaction evidence="1">
        <text>Hydrolysis of terminal non-reducing alpha-L-arabinofuranoside residues in alpha-L-arabinosides.</text>
        <dbReference type="EC" id="3.2.1.55"/>
    </reaction>
</comment>
<dbReference type="Gene3D" id="3.20.20.80">
    <property type="entry name" value="Glycosidases"/>
    <property type="match status" value="1"/>
</dbReference>
<dbReference type="Pfam" id="PF22848">
    <property type="entry name" value="ASD1_dom"/>
    <property type="match status" value="1"/>
</dbReference>
<dbReference type="PANTHER" id="PTHR31776">
    <property type="entry name" value="ALPHA-L-ARABINOFURANOSIDASE 1"/>
    <property type="match status" value="1"/>
</dbReference>
<dbReference type="SUPFAM" id="SSF49785">
    <property type="entry name" value="Galactose-binding domain-like"/>
    <property type="match status" value="1"/>
</dbReference>
<keyword evidence="6" id="KW-0272">Extracellular matrix</keyword>
<dbReference type="AlphaFoldDB" id="A0AAF0ZVF1"/>
<evidence type="ECO:0000256" key="6">
    <source>
        <dbReference type="ARBA" id="ARBA00022530"/>
    </source>
</evidence>
<keyword evidence="8" id="KW-0378">Hydrolase</keyword>
<evidence type="ECO:0000256" key="1">
    <source>
        <dbReference type="ARBA" id="ARBA00001462"/>
    </source>
</evidence>
<dbReference type="InterPro" id="IPR051563">
    <property type="entry name" value="Glycosyl_Hydrolase_51"/>
</dbReference>
<evidence type="ECO:0000256" key="3">
    <source>
        <dbReference type="ARBA" id="ARBA00007186"/>
    </source>
</evidence>
<keyword evidence="7 11" id="KW-0732">Signal</keyword>
<dbReference type="EMBL" id="CP133621">
    <property type="protein sequence ID" value="WMV52951.1"/>
    <property type="molecule type" value="Genomic_DNA"/>
</dbReference>
<protein>
    <recommendedName>
        <fullName evidence="4">non-reducing end alpha-L-arabinofuranosidase</fullName>
        <ecNumber evidence="4">3.2.1.55</ecNumber>
    </recommendedName>
    <alternativeName>
        <fullName evidence="10">Beta-D-xylosidase</fullName>
    </alternativeName>
</protein>
<name>A0AAF0ZVF1_SOLVR</name>
<proteinExistence type="inferred from homology"/>
<feature type="chain" id="PRO_5042019350" description="non-reducing end alpha-L-arabinofuranosidase" evidence="11">
    <location>
        <begin position="29"/>
        <end position="735"/>
    </location>
</feature>
<dbReference type="GO" id="GO:0046556">
    <property type="term" value="F:alpha-L-arabinofuranosidase activity"/>
    <property type="evidence" value="ECO:0007669"/>
    <property type="project" value="UniProtKB-EC"/>
</dbReference>
<evidence type="ECO:0000256" key="5">
    <source>
        <dbReference type="ARBA" id="ARBA00022525"/>
    </source>
</evidence>
<keyword evidence="14" id="KW-1185">Reference proteome</keyword>
<evidence type="ECO:0000256" key="4">
    <source>
        <dbReference type="ARBA" id="ARBA00012670"/>
    </source>
</evidence>
<dbReference type="Proteomes" id="UP001234989">
    <property type="component" value="Chromosome 10"/>
</dbReference>
<dbReference type="InterPro" id="IPR008979">
    <property type="entry name" value="Galactose-bd-like_sf"/>
</dbReference>
<feature type="signal peptide" evidence="11">
    <location>
        <begin position="1"/>
        <end position="28"/>
    </location>
</feature>
<evidence type="ECO:0000256" key="11">
    <source>
        <dbReference type="SAM" id="SignalP"/>
    </source>
</evidence>
<dbReference type="Pfam" id="PF06964">
    <property type="entry name" value="Alpha-L-AF_C"/>
    <property type="match status" value="1"/>
</dbReference>
<dbReference type="FunFam" id="2.60.120.260:FF:000063">
    <property type="entry name" value="Putative alpha-L-arabinofuranosidase family protein"/>
    <property type="match status" value="1"/>
</dbReference>
<comment type="subcellular location">
    <subcellularLocation>
        <location evidence="2">Secreted</location>
        <location evidence="2">Extracellular space</location>
        <location evidence="2">Extracellular matrix</location>
    </subcellularLocation>
</comment>
<dbReference type="InterPro" id="IPR017853">
    <property type="entry name" value="GH"/>
</dbReference>
<dbReference type="InterPro" id="IPR055235">
    <property type="entry name" value="ASD1_cat"/>
</dbReference>
<dbReference type="SUPFAM" id="SSF51445">
    <property type="entry name" value="(Trans)glycosidases"/>
    <property type="match status" value="1"/>
</dbReference>
<dbReference type="Gene3D" id="2.60.40.1180">
    <property type="entry name" value="Golgi alpha-mannosidase II"/>
    <property type="match status" value="1"/>
</dbReference>
<organism evidence="13 14">
    <name type="scientific">Solanum verrucosum</name>
    <dbReference type="NCBI Taxonomy" id="315347"/>
    <lineage>
        <taxon>Eukaryota</taxon>
        <taxon>Viridiplantae</taxon>
        <taxon>Streptophyta</taxon>
        <taxon>Embryophyta</taxon>
        <taxon>Tracheophyta</taxon>
        <taxon>Spermatophyta</taxon>
        <taxon>Magnoliopsida</taxon>
        <taxon>eudicotyledons</taxon>
        <taxon>Gunneridae</taxon>
        <taxon>Pentapetalae</taxon>
        <taxon>asterids</taxon>
        <taxon>lamiids</taxon>
        <taxon>Solanales</taxon>
        <taxon>Solanaceae</taxon>
        <taxon>Solanoideae</taxon>
        <taxon>Solaneae</taxon>
        <taxon>Solanum</taxon>
    </lineage>
</organism>
<evidence type="ECO:0000256" key="8">
    <source>
        <dbReference type="ARBA" id="ARBA00022801"/>
    </source>
</evidence>
<evidence type="ECO:0000256" key="7">
    <source>
        <dbReference type="ARBA" id="ARBA00022729"/>
    </source>
</evidence>
<keyword evidence="9" id="KW-0325">Glycoprotein</keyword>
<feature type="domain" description="Alpha-L-arabinofuranosidase C-terminal" evidence="12">
    <location>
        <begin position="524"/>
        <end position="709"/>
    </location>
</feature>
<keyword evidence="5" id="KW-0964">Secreted</keyword>
<dbReference type="SMART" id="SM00813">
    <property type="entry name" value="Alpha-L-AF_C"/>
    <property type="match status" value="1"/>
</dbReference>
<dbReference type="EC" id="3.2.1.55" evidence="4"/>
<dbReference type="PANTHER" id="PTHR31776:SF16">
    <property type="entry name" value="NON-REDUCING END ALPHA-L-ARABINOFURANOSIDASE"/>
    <property type="match status" value="1"/>
</dbReference>
<evidence type="ECO:0000313" key="14">
    <source>
        <dbReference type="Proteomes" id="UP001234989"/>
    </source>
</evidence>
<evidence type="ECO:0000256" key="10">
    <source>
        <dbReference type="ARBA" id="ARBA00082101"/>
    </source>
</evidence>
<sequence length="735" mass="80896">MDMDSSRSLCCILLLVLLGISIQYQCFASEIDADQTALLLVNASEASARKMPDTLFGIFFEEINHAGAGGLWAELVCNRGDLVILEKEKPVKMGDNAKTMALLLWKVLLCFSIDNKISVSTLGFDFNLGILEKTLSGFESGGPSTPSYIGPWSIIGNDSSVIISTDLSSCFDRNKVALRVEVLCDNGDANICPDGGVGVYNPGFWGMNIEYGKNYKLVFYVHSDEPINLSVALTSSNGLNKLATKTVVADNVSNWTKVSVLLEAEGTDSNSRLELRSTTKGVIWFDQVSLMPLDTYNGDGFRKDLFGMLKDLKPAFIRFPGGCFVEGERLKNAFWWNETIGPWEKRPGHFGDVWGYWTDDGLGHFEFLQSPFLLQLAEDLGALPIWVFNSGISHKEQVDTSDILPFVQDILDGLEFARGAPNSTWGSVRATMGHLEPFDLRYVAIGNEDCNYSKYRGNYLKFYSAIKEAYPDIKIISNCDGSSKVLDHPADLYDFHIYASASEIFSNASRFDDALRSGPKAFISEYAVHGNDTGKGSLLAALAEAAFLIGAEKNSDVIEMASYAPLFVNDKDWTWTADAIVFTSSQAYGTPSYWMQHFFKESNGATLLTSTLQANPSNALMASAITWQNETDNNNYLRIKVVNFGSSRVTLNISISGLSLQSSGATKTILTSSNVMDENSFTDPKKISPVKTMLGEVSENMDVTLLPYSFTSFDLLRKSISIRTVTTVSDLESSF</sequence>
<dbReference type="GO" id="GO:0046373">
    <property type="term" value="P:L-arabinose metabolic process"/>
    <property type="evidence" value="ECO:0007669"/>
    <property type="project" value="InterPro"/>
</dbReference>
<dbReference type="InterPro" id="IPR013780">
    <property type="entry name" value="Glyco_hydro_b"/>
</dbReference>
<evidence type="ECO:0000313" key="13">
    <source>
        <dbReference type="EMBL" id="WMV52951.1"/>
    </source>
</evidence>
<accession>A0AAF0ZVF1</accession>
<dbReference type="FunFam" id="3.20.20.80:FF:000025">
    <property type="entry name" value="Alpha-L-arabinofuranosidase 1"/>
    <property type="match status" value="1"/>
</dbReference>
<dbReference type="FunFam" id="2.60.40.1180:FF:000011">
    <property type="entry name" value="Alpha-L-arabinofuranosidase 1"/>
    <property type="match status" value="1"/>
</dbReference>
<evidence type="ECO:0000256" key="2">
    <source>
        <dbReference type="ARBA" id="ARBA00004498"/>
    </source>
</evidence>
<comment type="similarity">
    <text evidence="3">Belongs to the glycosyl hydrolase 51 family.</text>
</comment>
<dbReference type="InterPro" id="IPR010720">
    <property type="entry name" value="Alpha-L-AF_C"/>
</dbReference>
<evidence type="ECO:0000259" key="12">
    <source>
        <dbReference type="SMART" id="SM00813"/>
    </source>
</evidence>
<dbReference type="Gene3D" id="2.60.120.260">
    <property type="entry name" value="Galactose-binding domain-like"/>
    <property type="match status" value="1"/>
</dbReference>
<gene>
    <name evidence="13" type="ORF">MTR67_046336</name>
</gene>